<reference evidence="4 5" key="1">
    <citation type="journal article" date="2016" name="Nat. Commun.">
        <title>Thousands of microbial genomes shed light on interconnected biogeochemical processes in an aquifer system.</title>
        <authorList>
            <person name="Anantharaman K."/>
            <person name="Brown C.T."/>
            <person name="Hug L.A."/>
            <person name="Sharon I."/>
            <person name="Castelle C.J."/>
            <person name="Probst A.J."/>
            <person name="Thomas B.C."/>
            <person name="Singh A."/>
            <person name="Wilkins M.J."/>
            <person name="Karaoz U."/>
            <person name="Brodie E.L."/>
            <person name="Williams K.H."/>
            <person name="Hubbard S.S."/>
            <person name="Banfield J.F."/>
        </authorList>
    </citation>
    <scope>NUCLEOTIDE SEQUENCE [LARGE SCALE GENOMIC DNA]</scope>
</reference>
<dbReference type="Pfam" id="PF01553">
    <property type="entry name" value="Acyltransferase"/>
    <property type="match status" value="1"/>
</dbReference>
<evidence type="ECO:0000256" key="1">
    <source>
        <dbReference type="ARBA" id="ARBA00022679"/>
    </source>
</evidence>
<dbReference type="PANTHER" id="PTHR10434:SF11">
    <property type="entry name" value="1-ACYL-SN-GLYCEROL-3-PHOSPHATE ACYLTRANSFERASE"/>
    <property type="match status" value="1"/>
</dbReference>
<dbReference type="InterPro" id="IPR002123">
    <property type="entry name" value="Plipid/glycerol_acylTrfase"/>
</dbReference>
<evidence type="ECO:0000313" key="5">
    <source>
        <dbReference type="Proteomes" id="UP000177130"/>
    </source>
</evidence>
<name>A0A1G2MKW8_9BACT</name>
<keyword evidence="1" id="KW-0808">Transferase</keyword>
<comment type="caution">
    <text evidence="4">The sequence shown here is derived from an EMBL/GenBank/DDBJ whole genome shotgun (WGS) entry which is preliminary data.</text>
</comment>
<gene>
    <name evidence="4" type="ORF">A3C72_00955</name>
</gene>
<keyword evidence="2" id="KW-0012">Acyltransferase</keyword>
<dbReference type="PANTHER" id="PTHR10434">
    <property type="entry name" value="1-ACYL-SN-GLYCEROL-3-PHOSPHATE ACYLTRANSFERASE"/>
    <property type="match status" value="1"/>
</dbReference>
<organism evidence="4 5">
    <name type="scientific">Candidatus Taylorbacteria bacterium RIFCSPHIGHO2_02_FULL_43_32b</name>
    <dbReference type="NCBI Taxonomy" id="1802306"/>
    <lineage>
        <taxon>Bacteria</taxon>
        <taxon>Candidatus Tayloriibacteriota</taxon>
    </lineage>
</organism>
<dbReference type="GO" id="GO:0003841">
    <property type="term" value="F:1-acylglycerol-3-phosphate O-acyltransferase activity"/>
    <property type="evidence" value="ECO:0007669"/>
    <property type="project" value="TreeGrafter"/>
</dbReference>
<evidence type="ECO:0000313" key="4">
    <source>
        <dbReference type="EMBL" id="OHA24503.1"/>
    </source>
</evidence>
<dbReference type="GO" id="GO:0006654">
    <property type="term" value="P:phosphatidic acid biosynthetic process"/>
    <property type="evidence" value="ECO:0007669"/>
    <property type="project" value="TreeGrafter"/>
</dbReference>
<dbReference type="Proteomes" id="UP000177130">
    <property type="component" value="Unassembled WGS sequence"/>
</dbReference>
<dbReference type="CDD" id="cd07989">
    <property type="entry name" value="LPLAT_AGPAT-like"/>
    <property type="match status" value="1"/>
</dbReference>
<evidence type="ECO:0000256" key="2">
    <source>
        <dbReference type="ARBA" id="ARBA00023315"/>
    </source>
</evidence>
<dbReference type="AlphaFoldDB" id="A0A1G2MKW8"/>
<feature type="domain" description="Phospholipid/glycerol acyltransferase" evidence="3">
    <location>
        <begin position="56"/>
        <end position="183"/>
    </location>
</feature>
<dbReference type="STRING" id="1802306.A3C72_00955"/>
<protein>
    <recommendedName>
        <fullName evidence="3">Phospholipid/glycerol acyltransferase domain-containing protein</fullName>
    </recommendedName>
</protein>
<dbReference type="EMBL" id="MHRK01000009">
    <property type="protein sequence ID" value="OHA24503.1"/>
    <property type="molecule type" value="Genomic_DNA"/>
</dbReference>
<evidence type="ECO:0000259" key="3">
    <source>
        <dbReference type="SMART" id="SM00563"/>
    </source>
</evidence>
<accession>A0A1G2MKW8</accession>
<proteinExistence type="predicted"/>
<dbReference type="SMART" id="SM00563">
    <property type="entry name" value="PlsC"/>
    <property type="match status" value="1"/>
</dbReference>
<dbReference type="SUPFAM" id="SSF69593">
    <property type="entry name" value="Glycerol-3-phosphate (1)-acyltransferase"/>
    <property type="match status" value="1"/>
</dbReference>
<sequence>MILLYNASTPMISRFLLLSPYFLQKAIWPVTKVLFSYFIKLQVHGLQNIDSLGPGVVFVSNHSSELDPIIVPASFPFFSKHFPMFYASRPRNFYIHSSWRKLFYGGLIFKIWGAHAVEKGQRDYALALKSHIDILSHKRSLLIFPEGRKTRTGLVDVSNSKGGAVYAAKQTNLPIVPIVIQGLYKMTSREFITRKRNVSVTFGQPIFAQDIISAHFSPEFEGDNEYKGAIRKVMQDISDKLSKSPYPAYPAHHPESLVR</sequence>